<dbReference type="CDD" id="cd06142">
    <property type="entry name" value="RNaseD_exo"/>
    <property type="match status" value="1"/>
</dbReference>
<dbReference type="Gene3D" id="1.10.150.80">
    <property type="entry name" value="HRDC domain"/>
    <property type="match status" value="2"/>
</dbReference>
<dbReference type="SUPFAM" id="SSF53098">
    <property type="entry name" value="Ribonuclease H-like"/>
    <property type="match status" value="1"/>
</dbReference>
<evidence type="ECO:0000313" key="3">
    <source>
        <dbReference type="EMBL" id="RCK71337.1"/>
    </source>
</evidence>
<dbReference type="GO" id="GO:0003676">
    <property type="term" value="F:nucleic acid binding"/>
    <property type="evidence" value="ECO:0007669"/>
    <property type="project" value="InterPro"/>
</dbReference>
<dbReference type="InterPro" id="IPR036397">
    <property type="entry name" value="RNaseH_sf"/>
</dbReference>
<dbReference type="Pfam" id="PF01612">
    <property type="entry name" value="DNA_pol_A_exo1"/>
    <property type="match status" value="1"/>
</dbReference>
<dbReference type="InterPro" id="IPR051086">
    <property type="entry name" value="RNase_D-like"/>
</dbReference>
<dbReference type="AlphaFoldDB" id="A0A367Z0C2"/>
<dbReference type="GO" id="GO:0008408">
    <property type="term" value="F:3'-5' exonuclease activity"/>
    <property type="evidence" value="ECO:0007669"/>
    <property type="project" value="InterPro"/>
</dbReference>
<dbReference type="Proteomes" id="UP000252770">
    <property type="component" value="Unassembled WGS sequence"/>
</dbReference>
<feature type="region of interest" description="Disordered" evidence="1">
    <location>
        <begin position="320"/>
        <end position="342"/>
    </location>
</feature>
<comment type="caution">
    <text evidence="3">The sequence shown here is derived from an EMBL/GenBank/DDBJ whole genome shotgun (WGS) entry which is preliminary data.</text>
</comment>
<dbReference type="SMART" id="SM00341">
    <property type="entry name" value="HRDC"/>
    <property type="match status" value="1"/>
</dbReference>
<gene>
    <name evidence="3" type="ORF">DT076_02615</name>
</gene>
<dbReference type="InterPro" id="IPR002562">
    <property type="entry name" value="3'-5'_exonuclease_dom"/>
</dbReference>
<dbReference type="RefSeq" id="WP_114125038.1">
    <property type="nucleotide sequence ID" value="NZ_QOUI01000001.1"/>
</dbReference>
<dbReference type="PANTHER" id="PTHR47649:SF1">
    <property type="entry name" value="RIBONUCLEASE D"/>
    <property type="match status" value="1"/>
</dbReference>
<sequence length="441" mass="47899">MSEVDRPVSDAPEAEAPPVLTAPADGVPPVVDTPDALAATIAALAAGHGPVAVDAERAQGYRYGAEAYLIQLRRAGSGTHLVDPRAFAVDGVVDLSALAAPIADAEWVIHAASQDLPCLAAVQMVPTRLFDTELAGRLLNRPRVGLGALVEVELGHRLLKEHSAADWSRRPIPEEWLNYAALDVELLLELREVMGRHLEEAGKAGWAEQEFAALAAAAATPAPVRVDPWRRTSGIHGVRTPTGMAVVRELWLARDEIAQRTDRAPGRVLPDAAIAELAAREHPEPADVDRIAGFRRRTAVRHRSTWVEALERARALTRRQLPPLHLPSDAPPPPRTWDRRDPAAAARWERVRPAVLALAESHELPVENLLTPALLRELAWRPPSPLDAAAVDALLAEGGARPWQRELVVPVVTPLLDDALTDPEVLERPAEPGGRSRRRRD</sequence>
<name>A0A367Z0C2_9ACTN</name>
<dbReference type="EMBL" id="QOUI01000001">
    <property type="protein sequence ID" value="RCK71337.1"/>
    <property type="molecule type" value="Genomic_DNA"/>
</dbReference>
<keyword evidence="4" id="KW-1185">Reference proteome</keyword>
<dbReference type="SMART" id="SM00474">
    <property type="entry name" value="35EXOc"/>
    <property type="match status" value="1"/>
</dbReference>
<dbReference type="GO" id="GO:0000166">
    <property type="term" value="F:nucleotide binding"/>
    <property type="evidence" value="ECO:0007669"/>
    <property type="project" value="InterPro"/>
</dbReference>
<proteinExistence type="predicted"/>
<dbReference type="PANTHER" id="PTHR47649">
    <property type="entry name" value="RIBONUCLEASE D"/>
    <property type="match status" value="1"/>
</dbReference>
<feature type="domain" description="HRDC" evidence="2">
    <location>
        <begin position="240"/>
        <end position="320"/>
    </location>
</feature>
<evidence type="ECO:0000259" key="2">
    <source>
        <dbReference type="PROSITE" id="PS50967"/>
    </source>
</evidence>
<feature type="region of interest" description="Disordered" evidence="1">
    <location>
        <begin position="420"/>
        <end position="441"/>
    </location>
</feature>
<organism evidence="3 4">
    <name type="scientific">Desertihabitans brevis</name>
    <dbReference type="NCBI Taxonomy" id="2268447"/>
    <lineage>
        <taxon>Bacteria</taxon>
        <taxon>Bacillati</taxon>
        <taxon>Actinomycetota</taxon>
        <taxon>Actinomycetes</taxon>
        <taxon>Propionibacteriales</taxon>
        <taxon>Propionibacteriaceae</taxon>
        <taxon>Desertihabitans</taxon>
    </lineage>
</organism>
<dbReference type="PROSITE" id="PS50967">
    <property type="entry name" value="HRDC"/>
    <property type="match status" value="1"/>
</dbReference>
<dbReference type="GO" id="GO:0006139">
    <property type="term" value="P:nucleobase-containing compound metabolic process"/>
    <property type="evidence" value="ECO:0007669"/>
    <property type="project" value="InterPro"/>
</dbReference>
<dbReference type="Pfam" id="PF18305">
    <property type="entry name" value="DNA_pol_A_exoN"/>
    <property type="match status" value="1"/>
</dbReference>
<dbReference type="InterPro" id="IPR012337">
    <property type="entry name" value="RNaseH-like_sf"/>
</dbReference>
<accession>A0A367Z0C2</accession>
<dbReference type="InterPro" id="IPR010997">
    <property type="entry name" value="HRDC-like_sf"/>
</dbReference>
<dbReference type="Gene3D" id="3.30.420.10">
    <property type="entry name" value="Ribonuclease H-like superfamily/Ribonuclease H"/>
    <property type="match status" value="1"/>
</dbReference>
<dbReference type="InterPro" id="IPR002121">
    <property type="entry name" value="HRDC_dom"/>
</dbReference>
<evidence type="ECO:0000256" key="1">
    <source>
        <dbReference type="SAM" id="MobiDB-lite"/>
    </source>
</evidence>
<evidence type="ECO:0000313" key="4">
    <source>
        <dbReference type="Proteomes" id="UP000252770"/>
    </source>
</evidence>
<dbReference type="InterPro" id="IPR044876">
    <property type="entry name" value="HRDC_dom_sf"/>
</dbReference>
<dbReference type="SUPFAM" id="SSF47819">
    <property type="entry name" value="HRDC-like"/>
    <property type="match status" value="1"/>
</dbReference>
<reference evidence="3 4" key="1">
    <citation type="submission" date="2018-07" db="EMBL/GenBank/DDBJ databases">
        <title>Desertimonas flava gen. nov. sp. nov.</title>
        <authorList>
            <person name="Liu S."/>
        </authorList>
    </citation>
    <scope>NUCLEOTIDE SEQUENCE [LARGE SCALE GENOMIC DNA]</scope>
    <source>
        <strain evidence="3 4">16Sb5-5</strain>
    </source>
</reference>
<protein>
    <submittedName>
        <fullName evidence="3">Ribonuclease D</fullName>
    </submittedName>
</protein>
<dbReference type="InterPro" id="IPR041605">
    <property type="entry name" value="Exo_C"/>
</dbReference>
<dbReference type="Pfam" id="PF00570">
    <property type="entry name" value="HRDC"/>
    <property type="match status" value="1"/>
</dbReference>
<feature type="region of interest" description="Disordered" evidence="1">
    <location>
        <begin position="1"/>
        <end position="27"/>
    </location>
</feature>